<accession>A0A383DLQ1</accession>
<evidence type="ECO:0000313" key="1">
    <source>
        <dbReference type="EMBL" id="SVE45391.1"/>
    </source>
</evidence>
<name>A0A383DLQ1_9ZZZZ</name>
<reference evidence="1" key="1">
    <citation type="submission" date="2018-05" db="EMBL/GenBank/DDBJ databases">
        <authorList>
            <person name="Lanie J.A."/>
            <person name="Ng W.-L."/>
            <person name="Kazmierczak K.M."/>
            <person name="Andrzejewski T.M."/>
            <person name="Davidsen T.M."/>
            <person name="Wayne K.J."/>
            <person name="Tettelin H."/>
            <person name="Glass J.I."/>
            <person name="Rusch D."/>
            <person name="Podicherti R."/>
            <person name="Tsui H.-C.T."/>
            <person name="Winkler M.E."/>
        </authorList>
    </citation>
    <scope>NUCLEOTIDE SEQUENCE</scope>
</reference>
<dbReference type="EMBL" id="UINC01218392">
    <property type="protein sequence ID" value="SVE45391.1"/>
    <property type="molecule type" value="Genomic_DNA"/>
</dbReference>
<protein>
    <submittedName>
        <fullName evidence="1">Uncharacterized protein</fullName>
    </submittedName>
</protein>
<dbReference type="AlphaFoldDB" id="A0A383DLQ1"/>
<gene>
    <name evidence="1" type="ORF">METZ01_LOCUS498245</name>
</gene>
<proteinExistence type="predicted"/>
<organism evidence="1">
    <name type="scientific">marine metagenome</name>
    <dbReference type="NCBI Taxonomy" id="408172"/>
    <lineage>
        <taxon>unclassified sequences</taxon>
        <taxon>metagenomes</taxon>
        <taxon>ecological metagenomes</taxon>
    </lineage>
</organism>
<sequence>MNINSIKYSCQYCLLPAHNEHPSFNTFLESKIYIGAEGGAND</sequence>